<evidence type="ECO:0000313" key="1">
    <source>
        <dbReference type="EMBL" id="KAJ7534062.1"/>
    </source>
</evidence>
<evidence type="ECO:0000313" key="2">
    <source>
        <dbReference type="Proteomes" id="UP001162992"/>
    </source>
</evidence>
<dbReference type="EMBL" id="CM055104">
    <property type="protein sequence ID" value="KAJ7534062.1"/>
    <property type="molecule type" value="Genomic_DNA"/>
</dbReference>
<name>A0ACC2BXC5_DIPCM</name>
<comment type="caution">
    <text evidence="1">The sequence shown here is derived from an EMBL/GenBank/DDBJ whole genome shotgun (WGS) entry which is preliminary data.</text>
</comment>
<proteinExistence type="predicted"/>
<dbReference type="Proteomes" id="UP001162992">
    <property type="component" value="Chromosome 13"/>
</dbReference>
<organism evidence="1 2">
    <name type="scientific">Diphasiastrum complanatum</name>
    <name type="common">Issler's clubmoss</name>
    <name type="synonym">Lycopodium complanatum</name>
    <dbReference type="NCBI Taxonomy" id="34168"/>
    <lineage>
        <taxon>Eukaryota</taxon>
        <taxon>Viridiplantae</taxon>
        <taxon>Streptophyta</taxon>
        <taxon>Embryophyta</taxon>
        <taxon>Tracheophyta</taxon>
        <taxon>Lycopodiopsida</taxon>
        <taxon>Lycopodiales</taxon>
        <taxon>Lycopodiaceae</taxon>
        <taxon>Lycopodioideae</taxon>
        <taxon>Diphasiastrum</taxon>
    </lineage>
</organism>
<sequence>MEVDTLRCLDGGFPRKQATYTPQDEKYELRRQRYKGQQYSHLYYCRLHKFREILTSAVKERWPRFPVCTILALEDGKDCVVIGTLYKQMRLKPSILDEYSKERSHVALAKPENFTCPDDYLILEDESGRIKLVGDNVVPSHYVTGVVVAICGQEGKDGEFNVQGILEPNLPPQHPHPNNTVLDDKYVAFVSGFKIGRNDSNPLQVQLLVDHLTGHLGEEQEQSLSAQIVRLIIAGDSVELQNNLLTGQSVSSKEQAKLIEPIKELDLILTQIAASMPIDIMPGPNDPSNFSLPQQPLHKCLFPGATVYSTFLTGTNPHQFELDGVQFLGTSGQNIDDLDKYSEGGDRLDFMERTLRWRHLAPTAPDTLGCYPFTDRDPFVIESCPHVYFCGNQPSYSSRMIKGPGGQMVLLVCIPRFYDTGSAVLVNLRTLQCHLLAFSTTFC</sequence>
<reference evidence="2" key="1">
    <citation type="journal article" date="2024" name="Proc. Natl. Acad. Sci. U.S.A.">
        <title>Extraordinary preservation of gene collinearity over three hundred million years revealed in homosporous lycophytes.</title>
        <authorList>
            <person name="Li C."/>
            <person name="Wickell D."/>
            <person name="Kuo L.Y."/>
            <person name="Chen X."/>
            <person name="Nie B."/>
            <person name="Liao X."/>
            <person name="Peng D."/>
            <person name="Ji J."/>
            <person name="Jenkins J."/>
            <person name="Williams M."/>
            <person name="Shu S."/>
            <person name="Plott C."/>
            <person name="Barry K."/>
            <person name="Rajasekar S."/>
            <person name="Grimwood J."/>
            <person name="Han X."/>
            <person name="Sun S."/>
            <person name="Hou Z."/>
            <person name="He W."/>
            <person name="Dai G."/>
            <person name="Sun C."/>
            <person name="Schmutz J."/>
            <person name="Leebens-Mack J.H."/>
            <person name="Li F.W."/>
            <person name="Wang L."/>
        </authorList>
    </citation>
    <scope>NUCLEOTIDE SEQUENCE [LARGE SCALE GENOMIC DNA]</scope>
    <source>
        <strain evidence="2">cv. PW_Plant_1</strain>
    </source>
</reference>
<keyword evidence="2" id="KW-1185">Reference proteome</keyword>
<protein>
    <submittedName>
        <fullName evidence="1">Uncharacterized protein</fullName>
    </submittedName>
</protein>
<accession>A0ACC2BXC5</accession>
<gene>
    <name evidence="1" type="ORF">O6H91_13G077600</name>
</gene>